<dbReference type="Proteomes" id="UP001055879">
    <property type="component" value="Linkage Group LG16"/>
</dbReference>
<reference evidence="2" key="1">
    <citation type="journal article" date="2022" name="Mol. Ecol. Resour.">
        <title>The genomes of chicory, endive, great burdock and yacon provide insights into Asteraceae palaeo-polyploidization history and plant inulin production.</title>
        <authorList>
            <person name="Fan W."/>
            <person name="Wang S."/>
            <person name="Wang H."/>
            <person name="Wang A."/>
            <person name="Jiang F."/>
            <person name="Liu H."/>
            <person name="Zhao H."/>
            <person name="Xu D."/>
            <person name="Zhang Y."/>
        </authorList>
    </citation>
    <scope>NUCLEOTIDE SEQUENCE [LARGE SCALE GENOMIC DNA]</scope>
    <source>
        <strain evidence="2">cv. Niubang</strain>
    </source>
</reference>
<keyword evidence="2" id="KW-1185">Reference proteome</keyword>
<organism evidence="1 2">
    <name type="scientific">Arctium lappa</name>
    <name type="common">Greater burdock</name>
    <name type="synonym">Lappa major</name>
    <dbReference type="NCBI Taxonomy" id="4217"/>
    <lineage>
        <taxon>Eukaryota</taxon>
        <taxon>Viridiplantae</taxon>
        <taxon>Streptophyta</taxon>
        <taxon>Embryophyta</taxon>
        <taxon>Tracheophyta</taxon>
        <taxon>Spermatophyta</taxon>
        <taxon>Magnoliopsida</taxon>
        <taxon>eudicotyledons</taxon>
        <taxon>Gunneridae</taxon>
        <taxon>Pentapetalae</taxon>
        <taxon>asterids</taxon>
        <taxon>campanulids</taxon>
        <taxon>Asterales</taxon>
        <taxon>Asteraceae</taxon>
        <taxon>Carduoideae</taxon>
        <taxon>Cardueae</taxon>
        <taxon>Arctiinae</taxon>
        <taxon>Arctium</taxon>
    </lineage>
</organism>
<gene>
    <name evidence="1" type="ORF">L6452_40803</name>
</gene>
<comment type="caution">
    <text evidence="1">The sequence shown here is derived from an EMBL/GenBank/DDBJ whole genome shotgun (WGS) entry which is preliminary data.</text>
</comment>
<name>A0ACB8XMD0_ARCLA</name>
<protein>
    <submittedName>
        <fullName evidence="1">Uncharacterized protein</fullName>
    </submittedName>
</protein>
<dbReference type="EMBL" id="CM042062">
    <property type="protein sequence ID" value="KAI3669563.1"/>
    <property type="molecule type" value="Genomic_DNA"/>
</dbReference>
<evidence type="ECO:0000313" key="1">
    <source>
        <dbReference type="EMBL" id="KAI3669563.1"/>
    </source>
</evidence>
<sequence>MTASELPATTKNPRKWRFTWESNSHVPIIRLYLFNPNIKPSSQCIDLKVNVLCDKSLVTVTWLETNEAGSAATESLWVPIPRVFIDFDSPIHLRALDDHIEAKFVLILPVDHPIVSKFDFEAGDENALKEDEFQPLQLYSDLKKLASCGEVHFYCRGCSTKLTGPVRFFKEMPSVNWREAADNWFGTCCCSFGGVSEKLVAKYADSYAFSSGVCLLDATSVVICKDDFVGHNFPDSVEGQEHKSMKFSRNNSLRKSVPDNGSTDALNVDHGSQNEGLHNFDIKPNCSYPEDGDLSTKLGAEGSEELLDSNSSHVMFQKLRLIEDLERTFGSADARNNTKDHDTECCHLHANEEQTSSTSELQSNNASLLNGLLGNSFMVTSPYLSKDIKWSEVSCPHCSCLLGAYPHDNFDVPLNGFSTAAPLNDGVHLFKCFISTCLPVGGSTDLFRKYTLEKMFTSQLLESANDELSFRTVVRNLQTRSPMLQIVLLNPNSWCSFGDCMDVTVPIPKINMYPMVKVLFSDCSNSTESQLRKLDQWVTKNQVGDVYMLTSKALTESLELANSMLPPSHAYLQGLSLSFLRR</sequence>
<reference evidence="1 2" key="2">
    <citation type="journal article" date="2022" name="Mol. Ecol. Resour.">
        <title>The genomes of chicory, endive, great burdock and yacon provide insights into Asteraceae paleo-polyploidization history and plant inulin production.</title>
        <authorList>
            <person name="Fan W."/>
            <person name="Wang S."/>
            <person name="Wang H."/>
            <person name="Wang A."/>
            <person name="Jiang F."/>
            <person name="Liu H."/>
            <person name="Zhao H."/>
            <person name="Xu D."/>
            <person name="Zhang Y."/>
        </authorList>
    </citation>
    <scope>NUCLEOTIDE SEQUENCE [LARGE SCALE GENOMIC DNA]</scope>
    <source>
        <strain evidence="2">cv. Niubang</strain>
    </source>
</reference>
<proteinExistence type="predicted"/>
<accession>A0ACB8XMD0</accession>
<evidence type="ECO:0000313" key="2">
    <source>
        <dbReference type="Proteomes" id="UP001055879"/>
    </source>
</evidence>